<evidence type="ECO:0000259" key="1">
    <source>
        <dbReference type="Pfam" id="PF14506"/>
    </source>
</evidence>
<gene>
    <name evidence="3" type="ORF">INT76_05715</name>
</gene>
<dbReference type="Gene3D" id="3.10.180.10">
    <property type="entry name" value="2,3-Dihydroxybiphenyl 1,2-Dioxygenase, domain 1"/>
    <property type="match status" value="1"/>
</dbReference>
<dbReference type="InterPro" id="IPR032703">
    <property type="entry name" value="CppA_C"/>
</dbReference>
<protein>
    <submittedName>
        <fullName evidence="3">Chemotaxis protein</fullName>
    </submittedName>
</protein>
<name>A0ABX7YHY1_9STRE</name>
<sequence length="244" mass="27596">MFRVENQIVPALRVNNRSVNQTFLEENLGMKTWLEEGPFVELGALTSPTVQLVLVESPSMRTRAVQGPKKLAKIVIKVAQAQEIEALLARGASFTNLYKGKKGYAFEATSPEGDCFLLHAEEDRADLVAILPPAVFTASEDFDKLTEFEVEAIYIRSPQPAVSQAFYQKLLPNQQVLFFQEGQGPDLLTAAEEVWDLDSLRLKVAKDANWSDLEEQLEVPYFKDRKGRFLQTLDPSKIELWFEK</sequence>
<dbReference type="Pfam" id="PF14506">
    <property type="entry name" value="CppA_N"/>
    <property type="match status" value="1"/>
</dbReference>
<dbReference type="Proteomes" id="UP000677616">
    <property type="component" value="Chromosome"/>
</dbReference>
<feature type="domain" description="CppA C-terminal" evidence="2">
    <location>
        <begin position="145"/>
        <end position="242"/>
    </location>
</feature>
<accession>A0ABX7YHY1</accession>
<feature type="domain" description="CppA N-terminal" evidence="1">
    <location>
        <begin position="9"/>
        <end position="130"/>
    </location>
</feature>
<dbReference type="InterPro" id="IPR029068">
    <property type="entry name" value="Glyas_Bleomycin-R_OHBP_Dase"/>
</dbReference>
<keyword evidence="4" id="KW-1185">Reference proteome</keyword>
<evidence type="ECO:0000259" key="2">
    <source>
        <dbReference type="Pfam" id="PF14507"/>
    </source>
</evidence>
<dbReference type="InterPro" id="IPR032702">
    <property type="entry name" value="CppA_N"/>
</dbReference>
<proteinExistence type="predicted"/>
<dbReference type="EMBL" id="CP073084">
    <property type="protein sequence ID" value="QUE53381.1"/>
    <property type="molecule type" value="Genomic_DNA"/>
</dbReference>
<evidence type="ECO:0000313" key="4">
    <source>
        <dbReference type="Proteomes" id="UP000677616"/>
    </source>
</evidence>
<organism evidence="3 4">
    <name type="scientific">Streptococcus oriscaviae</name>
    <dbReference type="NCBI Taxonomy" id="2781599"/>
    <lineage>
        <taxon>Bacteria</taxon>
        <taxon>Bacillati</taxon>
        <taxon>Bacillota</taxon>
        <taxon>Bacilli</taxon>
        <taxon>Lactobacillales</taxon>
        <taxon>Streptococcaceae</taxon>
        <taxon>Streptococcus</taxon>
    </lineage>
</organism>
<dbReference type="RefSeq" id="WP_212569575.1">
    <property type="nucleotide sequence ID" value="NZ_CP073084.1"/>
</dbReference>
<reference evidence="3 4" key="1">
    <citation type="submission" date="2021-04" db="EMBL/GenBank/DDBJ databases">
        <title>Complete genome sequence of a novel Streptococcus species.</title>
        <authorList>
            <person name="Teng J.L.L."/>
        </authorList>
    </citation>
    <scope>NUCLEOTIDE SEQUENCE [LARGE SCALE GENOMIC DNA]</scope>
    <source>
        <strain evidence="3 4">HKU75</strain>
    </source>
</reference>
<dbReference type="Pfam" id="PF14507">
    <property type="entry name" value="CppA_C"/>
    <property type="match status" value="1"/>
</dbReference>
<dbReference type="Gene3D" id="3.10.180.40">
    <property type="entry name" value="C3-degrading proteinase like domains"/>
    <property type="match status" value="1"/>
</dbReference>
<evidence type="ECO:0000313" key="3">
    <source>
        <dbReference type="EMBL" id="QUE53381.1"/>
    </source>
</evidence>